<protein>
    <recommendedName>
        <fullName evidence="2">Formylmethanofuran dehydrogenase subunit E domain-containing protein</fullName>
    </recommendedName>
</protein>
<accession>A0A3B1CF44</accession>
<proteinExistence type="predicted"/>
<reference evidence="1" key="1">
    <citation type="submission" date="2018-06" db="EMBL/GenBank/DDBJ databases">
        <authorList>
            <person name="Zhirakovskaya E."/>
        </authorList>
    </citation>
    <scope>NUCLEOTIDE SEQUENCE</scope>
</reference>
<gene>
    <name evidence="1" type="ORF">MNBD_NITROSPINAE02-718</name>
</gene>
<dbReference type="AlphaFoldDB" id="A0A3B1CF44"/>
<name>A0A3B1CF44_9ZZZZ</name>
<sequence length="214" mass="23549">MPHTKWKQGFYAEVKPIAMLEPLASILGAIEDDEPVYYSYQDCVKLAGHACASVSTAFQMTRLALKALYGSELPVRGSLEVRFAGAREAGANGPIGQVIQFLTGAAIETGFHGLGGRYSRANLFTYDDGFDGGQGLTVEFKRIDTGKKIAIHADPSFIPATEEERLYSTYMPQVIHGSATAEEREKFYVYWQGKNKKILLEDHPGVFTITDISD</sequence>
<dbReference type="EMBL" id="UOGE01000077">
    <property type="protein sequence ID" value="VAX22568.1"/>
    <property type="molecule type" value="Genomic_DNA"/>
</dbReference>
<evidence type="ECO:0008006" key="2">
    <source>
        <dbReference type="Google" id="ProtNLM"/>
    </source>
</evidence>
<evidence type="ECO:0000313" key="1">
    <source>
        <dbReference type="EMBL" id="VAX22568.1"/>
    </source>
</evidence>
<organism evidence="1">
    <name type="scientific">hydrothermal vent metagenome</name>
    <dbReference type="NCBI Taxonomy" id="652676"/>
    <lineage>
        <taxon>unclassified sequences</taxon>
        <taxon>metagenomes</taxon>
        <taxon>ecological metagenomes</taxon>
    </lineage>
</organism>